<evidence type="ECO:0000256" key="1">
    <source>
        <dbReference type="SAM" id="MobiDB-lite"/>
    </source>
</evidence>
<dbReference type="AlphaFoldDB" id="A0A0E9Q9G9"/>
<name>A0A0E9Q9G9_ANGAN</name>
<accession>A0A0E9Q9G9</accession>
<dbReference type="EMBL" id="GBXM01095844">
    <property type="protein sequence ID" value="JAH12733.1"/>
    <property type="molecule type" value="Transcribed_RNA"/>
</dbReference>
<protein>
    <submittedName>
        <fullName evidence="2">Uncharacterized protein</fullName>
    </submittedName>
</protein>
<reference evidence="2" key="2">
    <citation type="journal article" date="2015" name="Fish Shellfish Immunol.">
        <title>Early steps in the European eel (Anguilla anguilla)-Vibrio vulnificus interaction in the gills: Role of the RtxA13 toxin.</title>
        <authorList>
            <person name="Callol A."/>
            <person name="Pajuelo D."/>
            <person name="Ebbesson L."/>
            <person name="Teles M."/>
            <person name="MacKenzie S."/>
            <person name="Amaro C."/>
        </authorList>
    </citation>
    <scope>NUCLEOTIDE SEQUENCE</scope>
</reference>
<reference evidence="2" key="1">
    <citation type="submission" date="2014-11" db="EMBL/GenBank/DDBJ databases">
        <authorList>
            <person name="Amaro Gonzalez C."/>
        </authorList>
    </citation>
    <scope>NUCLEOTIDE SEQUENCE</scope>
</reference>
<feature type="region of interest" description="Disordered" evidence="1">
    <location>
        <begin position="14"/>
        <end position="55"/>
    </location>
</feature>
<evidence type="ECO:0000313" key="2">
    <source>
        <dbReference type="EMBL" id="JAH12733.1"/>
    </source>
</evidence>
<organism evidence="2">
    <name type="scientific">Anguilla anguilla</name>
    <name type="common">European freshwater eel</name>
    <name type="synonym">Muraena anguilla</name>
    <dbReference type="NCBI Taxonomy" id="7936"/>
    <lineage>
        <taxon>Eukaryota</taxon>
        <taxon>Metazoa</taxon>
        <taxon>Chordata</taxon>
        <taxon>Craniata</taxon>
        <taxon>Vertebrata</taxon>
        <taxon>Euteleostomi</taxon>
        <taxon>Actinopterygii</taxon>
        <taxon>Neopterygii</taxon>
        <taxon>Teleostei</taxon>
        <taxon>Anguilliformes</taxon>
        <taxon>Anguillidae</taxon>
        <taxon>Anguilla</taxon>
    </lineage>
</organism>
<sequence>MAGVSLTDEVTVFPAYRTPPDCNPGPRDQWGEPALPLQPNRASPRHAALLSLSPV</sequence>
<proteinExistence type="predicted"/>